<evidence type="ECO:0000313" key="3">
    <source>
        <dbReference type="Proteomes" id="UP000190367"/>
    </source>
</evidence>
<dbReference type="STRING" id="634771.SAMN04488128_101915"/>
<dbReference type="RefSeq" id="WP_078667550.1">
    <property type="nucleotide sequence ID" value="NZ_FUWZ01000001.1"/>
</dbReference>
<dbReference type="AlphaFoldDB" id="A0A1T4M2V8"/>
<dbReference type="Proteomes" id="UP000190367">
    <property type="component" value="Unassembled WGS sequence"/>
</dbReference>
<keyword evidence="3" id="KW-1185">Reference proteome</keyword>
<feature type="region of interest" description="Disordered" evidence="1">
    <location>
        <begin position="38"/>
        <end position="60"/>
    </location>
</feature>
<proteinExistence type="predicted"/>
<dbReference type="OrthoDB" id="679734at2"/>
<evidence type="ECO:0000313" key="2">
    <source>
        <dbReference type="EMBL" id="SJZ61217.1"/>
    </source>
</evidence>
<organism evidence="2 3">
    <name type="scientific">Chitinophaga eiseniae</name>
    <dbReference type="NCBI Taxonomy" id="634771"/>
    <lineage>
        <taxon>Bacteria</taxon>
        <taxon>Pseudomonadati</taxon>
        <taxon>Bacteroidota</taxon>
        <taxon>Chitinophagia</taxon>
        <taxon>Chitinophagales</taxon>
        <taxon>Chitinophagaceae</taxon>
        <taxon>Chitinophaga</taxon>
    </lineage>
</organism>
<evidence type="ECO:0000256" key="1">
    <source>
        <dbReference type="SAM" id="MobiDB-lite"/>
    </source>
</evidence>
<protein>
    <submittedName>
        <fullName evidence="2">Uncharacterized protein</fullName>
    </submittedName>
</protein>
<accession>A0A1T4M2V8</accession>
<gene>
    <name evidence="2" type="ORF">SAMN04488128_101915</name>
</gene>
<dbReference type="EMBL" id="FUWZ01000001">
    <property type="protein sequence ID" value="SJZ61217.1"/>
    <property type="molecule type" value="Genomic_DNA"/>
</dbReference>
<name>A0A1T4M2V8_9BACT</name>
<sequence length="60" mass="6711">MKHRKVELDVDCIGGVRPLTKEDEKVISEFIKERKDAKGKTGSAAIAGRDRKTVRVKTKS</sequence>
<reference evidence="3" key="1">
    <citation type="submission" date="2017-02" db="EMBL/GenBank/DDBJ databases">
        <authorList>
            <person name="Varghese N."/>
            <person name="Submissions S."/>
        </authorList>
    </citation>
    <scope>NUCLEOTIDE SEQUENCE [LARGE SCALE GENOMIC DNA]</scope>
    <source>
        <strain evidence="3">DSM 22224</strain>
    </source>
</reference>